<dbReference type="PhylomeDB" id="A0A1B0FL38"/>
<reference evidence="2" key="1">
    <citation type="submission" date="2020-05" db="UniProtKB">
        <authorList>
            <consortium name="EnsemblMetazoa"/>
        </authorList>
    </citation>
    <scope>IDENTIFICATION</scope>
    <source>
        <strain evidence="2">Yale</strain>
    </source>
</reference>
<evidence type="ECO:0000256" key="1">
    <source>
        <dbReference type="SAM" id="MobiDB-lite"/>
    </source>
</evidence>
<organism evidence="2 3">
    <name type="scientific">Glossina morsitans morsitans</name>
    <name type="common">Savannah tsetse fly</name>
    <dbReference type="NCBI Taxonomy" id="37546"/>
    <lineage>
        <taxon>Eukaryota</taxon>
        <taxon>Metazoa</taxon>
        <taxon>Ecdysozoa</taxon>
        <taxon>Arthropoda</taxon>
        <taxon>Hexapoda</taxon>
        <taxon>Insecta</taxon>
        <taxon>Pterygota</taxon>
        <taxon>Neoptera</taxon>
        <taxon>Endopterygota</taxon>
        <taxon>Diptera</taxon>
        <taxon>Brachycera</taxon>
        <taxon>Muscomorpha</taxon>
        <taxon>Hippoboscoidea</taxon>
        <taxon>Glossinidae</taxon>
        <taxon>Glossina</taxon>
    </lineage>
</organism>
<dbReference type="SUPFAM" id="SSF54160">
    <property type="entry name" value="Chromo domain-like"/>
    <property type="match status" value="1"/>
</dbReference>
<feature type="region of interest" description="Disordered" evidence="1">
    <location>
        <begin position="42"/>
        <end position="65"/>
    </location>
</feature>
<feature type="region of interest" description="Disordered" evidence="1">
    <location>
        <begin position="1"/>
        <end position="30"/>
    </location>
</feature>
<evidence type="ECO:0008006" key="4">
    <source>
        <dbReference type="Google" id="ProtNLM"/>
    </source>
</evidence>
<dbReference type="Gene3D" id="2.40.50.40">
    <property type="match status" value="1"/>
</dbReference>
<sequence>MFASEKPKRFYSRKKLNSKKSSDSILERPDLDYNDIEKKTRTTQEILDQNNFPSTSKRGHKFPANKEITQGNQRNNKNLVLSESNVALGFQKARLGEGKNELDEVTNNVAFHIFLYVGKDDDTWEPEDTLNCPDIIDKYKKKQATNLPKK</sequence>
<protein>
    <recommendedName>
        <fullName evidence="4">Chromo domain-containing protein</fullName>
    </recommendedName>
</protein>
<dbReference type="Proteomes" id="UP000092444">
    <property type="component" value="Unassembled WGS sequence"/>
</dbReference>
<dbReference type="EnsemblMetazoa" id="GMOY004536-RA">
    <property type="protein sequence ID" value="GMOY004536-PA"/>
    <property type="gene ID" value="GMOY004536"/>
</dbReference>
<dbReference type="EMBL" id="CCAG010017785">
    <property type="status" value="NOT_ANNOTATED_CDS"/>
    <property type="molecule type" value="Genomic_DNA"/>
</dbReference>
<keyword evidence="3" id="KW-1185">Reference proteome</keyword>
<accession>A0A1B0FL38</accession>
<dbReference type="InterPro" id="IPR016197">
    <property type="entry name" value="Chromo-like_dom_sf"/>
</dbReference>
<evidence type="ECO:0000313" key="2">
    <source>
        <dbReference type="EnsemblMetazoa" id="GMOY004536-PA"/>
    </source>
</evidence>
<feature type="compositionally biased region" description="Basic residues" evidence="1">
    <location>
        <begin position="9"/>
        <end position="18"/>
    </location>
</feature>
<dbReference type="GO" id="GO:0005694">
    <property type="term" value="C:chromosome"/>
    <property type="evidence" value="ECO:0007669"/>
    <property type="project" value="UniProtKB-ARBA"/>
</dbReference>
<proteinExistence type="predicted"/>
<evidence type="ECO:0000313" key="3">
    <source>
        <dbReference type="Proteomes" id="UP000092444"/>
    </source>
</evidence>
<feature type="compositionally biased region" description="Polar residues" evidence="1">
    <location>
        <begin position="43"/>
        <end position="56"/>
    </location>
</feature>
<dbReference type="AlphaFoldDB" id="A0A1B0FL38"/>
<name>A0A1B0FL38_GLOMM</name>
<dbReference type="VEuPathDB" id="VectorBase:GMOY004536"/>
<feature type="compositionally biased region" description="Basic and acidic residues" evidence="1">
    <location>
        <begin position="20"/>
        <end position="30"/>
    </location>
</feature>